<evidence type="ECO:0000313" key="2">
    <source>
        <dbReference type="EMBL" id="KAI5084899.1"/>
    </source>
</evidence>
<proteinExistence type="predicted"/>
<feature type="chain" id="PRO_5039460082" evidence="1">
    <location>
        <begin position="32"/>
        <end position="101"/>
    </location>
</feature>
<protein>
    <submittedName>
        <fullName evidence="2">Uncharacterized protein</fullName>
    </submittedName>
</protein>
<keyword evidence="3" id="KW-1185">Reference proteome</keyword>
<name>A0A9D4VEH0_ADICA</name>
<dbReference type="EMBL" id="JABFUD020000001">
    <property type="protein sequence ID" value="KAI5084899.1"/>
    <property type="molecule type" value="Genomic_DNA"/>
</dbReference>
<comment type="caution">
    <text evidence="2">The sequence shown here is derived from an EMBL/GenBank/DDBJ whole genome shotgun (WGS) entry which is preliminary data.</text>
</comment>
<accession>A0A9D4VEH0</accession>
<evidence type="ECO:0000313" key="3">
    <source>
        <dbReference type="Proteomes" id="UP000886520"/>
    </source>
</evidence>
<dbReference type="AlphaFoldDB" id="A0A9D4VEH0"/>
<reference evidence="2" key="1">
    <citation type="submission" date="2021-01" db="EMBL/GenBank/DDBJ databases">
        <title>Adiantum capillus-veneris genome.</title>
        <authorList>
            <person name="Fang Y."/>
            <person name="Liao Q."/>
        </authorList>
    </citation>
    <scope>NUCLEOTIDE SEQUENCE</scope>
    <source>
        <strain evidence="2">H3</strain>
        <tissue evidence="2">Leaf</tissue>
    </source>
</reference>
<feature type="signal peptide" evidence="1">
    <location>
        <begin position="1"/>
        <end position="31"/>
    </location>
</feature>
<gene>
    <name evidence="2" type="ORF">GOP47_0001068</name>
</gene>
<evidence type="ECO:0000256" key="1">
    <source>
        <dbReference type="SAM" id="SignalP"/>
    </source>
</evidence>
<organism evidence="2 3">
    <name type="scientific">Adiantum capillus-veneris</name>
    <name type="common">Maidenhair fern</name>
    <dbReference type="NCBI Taxonomy" id="13818"/>
    <lineage>
        <taxon>Eukaryota</taxon>
        <taxon>Viridiplantae</taxon>
        <taxon>Streptophyta</taxon>
        <taxon>Embryophyta</taxon>
        <taxon>Tracheophyta</taxon>
        <taxon>Polypodiopsida</taxon>
        <taxon>Polypodiidae</taxon>
        <taxon>Polypodiales</taxon>
        <taxon>Pteridineae</taxon>
        <taxon>Pteridaceae</taxon>
        <taxon>Vittarioideae</taxon>
        <taxon>Adiantum</taxon>
    </lineage>
</organism>
<keyword evidence="1" id="KW-0732">Signal</keyword>
<dbReference type="Proteomes" id="UP000886520">
    <property type="component" value="Chromosome 1"/>
</dbReference>
<sequence>MPLLGTSPAIRFQPFCSVCPLLLWPFLSLLARRAPSPTTSKSSLQPTLGFALSAGLSIPLMAASPYHFSPVALLLLVEVLCRLQSSHPLFPYNQPPSLPRG</sequence>